<evidence type="ECO:0000313" key="1">
    <source>
        <dbReference type="EMBL" id="KYG66404.1"/>
    </source>
</evidence>
<accession>A0A150WQ00</accession>
<dbReference type="Proteomes" id="UP000075320">
    <property type="component" value="Unassembled WGS sequence"/>
</dbReference>
<organism evidence="1 2">
    <name type="scientific">Bdellovibrio bacteriovorus</name>
    <dbReference type="NCBI Taxonomy" id="959"/>
    <lineage>
        <taxon>Bacteria</taxon>
        <taxon>Pseudomonadati</taxon>
        <taxon>Bdellovibrionota</taxon>
        <taxon>Bdellovibrionia</taxon>
        <taxon>Bdellovibrionales</taxon>
        <taxon>Pseudobdellovibrionaceae</taxon>
        <taxon>Bdellovibrio</taxon>
    </lineage>
</organism>
<evidence type="ECO:0000313" key="2">
    <source>
        <dbReference type="Proteomes" id="UP000075320"/>
    </source>
</evidence>
<proteinExistence type="predicted"/>
<protein>
    <recommendedName>
        <fullName evidence="3">Transcription elongation factor GreA/GreB C-terminal domain-containing protein</fullName>
    </recommendedName>
</protein>
<dbReference type="GO" id="GO:0003677">
    <property type="term" value="F:DNA binding"/>
    <property type="evidence" value="ECO:0007669"/>
    <property type="project" value="InterPro"/>
</dbReference>
<dbReference type="EMBL" id="LUKE01000001">
    <property type="protein sequence ID" value="KYG66404.1"/>
    <property type="molecule type" value="Genomic_DNA"/>
</dbReference>
<evidence type="ECO:0008006" key="3">
    <source>
        <dbReference type="Google" id="ProtNLM"/>
    </source>
</evidence>
<dbReference type="Gene3D" id="3.10.50.30">
    <property type="entry name" value="Transcription elongation factor, GreA/GreB, C-terminal domain"/>
    <property type="match status" value="1"/>
</dbReference>
<sequence length="159" mass="17347">MDKKKLVETIIAQLNADMAVAKAAALATYEAATHEESKPENEYDTRGLEASYLAGAQAKRIAEIEELLVICKHLNLKDFGPDDKINVTAVVELELNGKHNFYFIMPKGGGVSVSFEGKTVQIITANTPVGEALQDLKQGDVAVVENGAQVREYEIVNVW</sequence>
<dbReference type="InterPro" id="IPR036953">
    <property type="entry name" value="GreA/GreB_C_sf"/>
</dbReference>
<dbReference type="GO" id="GO:0032784">
    <property type="term" value="P:regulation of DNA-templated transcription elongation"/>
    <property type="evidence" value="ECO:0007669"/>
    <property type="project" value="InterPro"/>
</dbReference>
<dbReference type="RefSeq" id="WP_061833968.1">
    <property type="nucleotide sequence ID" value="NZ_LUKE01000001.1"/>
</dbReference>
<gene>
    <name evidence="1" type="ORF">AZI86_04960</name>
</gene>
<name>A0A150WQ00_BDEBC</name>
<reference evidence="1 2" key="1">
    <citation type="submission" date="2016-03" db="EMBL/GenBank/DDBJ databases">
        <authorList>
            <person name="Ploux O."/>
        </authorList>
    </citation>
    <scope>NUCLEOTIDE SEQUENCE [LARGE SCALE GENOMIC DNA]</scope>
    <source>
        <strain evidence="1 2">R0</strain>
    </source>
</reference>
<dbReference type="AlphaFoldDB" id="A0A150WQ00"/>
<comment type="caution">
    <text evidence="1">The sequence shown here is derived from an EMBL/GenBank/DDBJ whole genome shotgun (WGS) entry which is preliminary data.</text>
</comment>
<keyword evidence="2" id="KW-1185">Reference proteome</keyword>
<dbReference type="SUPFAM" id="SSF54534">
    <property type="entry name" value="FKBP-like"/>
    <property type="match status" value="1"/>
</dbReference>
<dbReference type="OrthoDB" id="5293337at2"/>